<sequence length="76" mass="7893">MASLSPSTFNKAVSSTPFSVKPAFINFFGGFHGGAIASIAEAVLVATARTVVVEDKELFLGELSISYLSSAPKNVV</sequence>
<evidence type="ECO:0000259" key="1">
    <source>
        <dbReference type="Pfam" id="PF03061"/>
    </source>
</evidence>
<dbReference type="Gene3D" id="3.10.129.10">
    <property type="entry name" value="Hotdog Thioesterase"/>
    <property type="match status" value="1"/>
</dbReference>
<dbReference type="InterPro" id="IPR006683">
    <property type="entry name" value="Thioestr_dom"/>
</dbReference>
<dbReference type="STRING" id="74649.A0A2P6QAE8"/>
<keyword evidence="3" id="KW-1185">Reference proteome</keyword>
<evidence type="ECO:0000313" key="2">
    <source>
        <dbReference type="EMBL" id="PRQ31133.1"/>
    </source>
</evidence>
<accession>A0A2P6QAE8</accession>
<proteinExistence type="predicted"/>
<reference evidence="2 3" key="1">
    <citation type="journal article" date="2018" name="Nat. Genet.">
        <title>The Rosa genome provides new insights in the design of modern roses.</title>
        <authorList>
            <person name="Bendahmane M."/>
        </authorList>
    </citation>
    <scope>NUCLEOTIDE SEQUENCE [LARGE SCALE GENOMIC DNA]</scope>
    <source>
        <strain evidence="3">cv. Old Blush</strain>
    </source>
</reference>
<name>A0A2P6QAE8_ROSCH</name>
<dbReference type="AlphaFoldDB" id="A0A2P6QAE8"/>
<evidence type="ECO:0000313" key="3">
    <source>
        <dbReference type="Proteomes" id="UP000238479"/>
    </source>
</evidence>
<dbReference type="EMBL" id="PDCK01000043">
    <property type="protein sequence ID" value="PRQ31133.1"/>
    <property type="molecule type" value="Genomic_DNA"/>
</dbReference>
<dbReference type="Gramene" id="PRQ31133">
    <property type="protein sequence ID" value="PRQ31133"/>
    <property type="gene ID" value="RchiOBHm_Chr5g0032131"/>
</dbReference>
<gene>
    <name evidence="2" type="ORF">RchiOBHm_Chr5g0032131</name>
</gene>
<protein>
    <submittedName>
        <fullName evidence="2">Putative HotDog domain-containing protein</fullName>
    </submittedName>
</protein>
<dbReference type="InterPro" id="IPR029069">
    <property type="entry name" value="HotDog_dom_sf"/>
</dbReference>
<dbReference type="Pfam" id="PF03061">
    <property type="entry name" value="4HBT"/>
    <property type="match status" value="1"/>
</dbReference>
<dbReference type="Proteomes" id="UP000238479">
    <property type="component" value="Chromosome 5"/>
</dbReference>
<organism evidence="2 3">
    <name type="scientific">Rosa chinensis</name>
    <name type="common">China rose</name>
    <dbReference type="NCBI Taxonomy" id="74649"/>
    <lineage>
        <taxon>Eukaryota</taxon>
        <taxon>Viridiplantae</taxon>
        <taxon>Streptophyta</taxon>
        <taxon>Embryophyta</taxon>
        <taxon>Tracheophyta</taxon>
        <taxon>Spermatophyta</taxon>
        <taxon>Magnoliopsida</taxon>
        <taxon>eudicotyledons</taxon>
        <taxon>Gunneridae</taxon>
        <taxon>Pentapetalae</taxon>
        <taxon>rosids</taxon>
        <taxon>fabids</taxon>
        <taxon>Rosales</taxon>
        <taxon>Rosaceae</taxon>
        <taxon>Rosoideae</taxon>
        <taxon>Rosoideae incertae sedis</taxon>
        <taxon>Rosa</taxon>
    </lineage>
</organism>
<dbReference type="SUPFAM" id="SSF54637">
    <property type="entry name" value="Thioesterase/thiol ester dehydrase-isomerase"/>
    <property type="match status" value="1"/>
</dbReference>
<comment type="caution">
    <text evidence="2">The sequence shown here is derived from an EMBL/GenBank/DDBJ whole genome shotgun (WGS) entry which is preliminary data.</text>
</comment>
<feature type="domain" description="Thioesterase" evidence="1">
    <location>
        <begin position="29"/>
        <end position="72"/>
    </location>
</feature>